<sequence length="86" mass="9610">MFFGNFGILRLTPFNSLTAQLAARGRVITPNFLKIKIDSEGVERGLFNLNKKRDFHTATCGQLGLVEVSRTPFANSQRAYAGDFQE</sequence>
<accession>A0ABX0WHA7</accession>
<evidence type="ECO:0000313" key="2">
    <source>
        <dbReference type="Proteomes" id="UP000720344"/>
    </source>
</evidence>
<reference evidence="2" key="1">
    <citation type="submission" date="2020-03" db="EMBL/GenBank/DDBJ databases">
        <title>Whole-genome sequence of the purple nonsulfur bacterium Rhodocyclus tenuis DSM112.</title>
        <authorList>
            <person name="Kyndt J.A."/>
            <person name="Meyer T.E."/>
        </authorList>
    </citation>
    <scope>NUCLEOTIDE SEQUENCE [LARGE SCALE GENOMIC DNA]</scope>
    <source>
        <strain evidence="2">DSM 112</strain>
    </source>
</reference>
<name>A0ABX0WHA7_9RHOO</name>
<dbReference type="RefSeq" id="WP_167680715.1">
    <property type="nucleotide sequence ID" value="NZ_JAATWB010000001.1"/>
</dbReference>
<proteinExistence type="predicted"/>
<keyword evidence="2" id="KW-1185">Reference proteome</keyword>
<protein>
    <submittedName>
        <fullName evidence="1">Uncharacterized protein</fullName>
    </submittedName>
</protein>
<gene>
    <name evidence="1" type="ORF">HCX48_02360</name>
</gene>
<dbReference type="EMBL" id="JAATWB010000001">
    <property type="protein sequence ID" value="NJA88065.1"/>
    <property type="molecule type" value="Genomic_DNA"/>
</dbReference>
<dbReference type="Proteomes" id="UP000720344">
    <property type="component" value="Unassembled WGS sequence"/>
</dbReference>
<organism evidence="1 2">
    <name type="scientific">Rhodocyclus gracilis</name>
    <dbReference type="NCBI Taxonomy" id="2929842"/>
    <lineage>
        <taxon>Bacteria</taxon>
        <taxon>Pseudomonadati</taxon>
        <taxon>Pseudomonadota</taxon>
        <taxon>Betaproteobacteria</taxon>
        <taxon>Rhodocyclales</taxon>
        <taxon>Rhodocyclaceae</taxon>
        <taxon>Rhodocyclus</taxon>
    </lineage>
</organism>
<comment type="caution">
    <text evidence="1">The sequence shown here is derived from an EMBL/GenBank/DDBJ whole genome shotgun (WGS) entry which is preliminary data.</text>
</comment>
<evidence type="ECO:0000313" key="1">
    <source>
        <dbReference type="EMBL" id="NJA88065.1"/>
    </source>
</evidence>